<gene>
    <name evidence="19" type="ORF">EZV62_025129</name>
</gene>
<comment type="catalytic activity">
    <reaction evidence="14 17">
        <text>[(1-&gt;4)-alpha-D-galacturonosyl methyl ester](n) + n H2O = [(1-&gt;4)-alpha-D-galacturonosyl](n) + n methanol + n H(+)</text>
        <dbReference type="Rhea" id="RHEA:22380"/>
        <dbReference type="Rhea" id="RHEA-COMP:14570"/>
        <dbReference type="Rhea" id="RHEA-COMP:14573"/>
        <dbReference type="ChEBI" id="CHEBI:15377"/>
        <dbReference type="ChEBI" id="CHEBI:15378"/>
        <dbReference type="ChEBI" id="CHEBI:17790"/>
        <dbReference type="ChEBI" id="CHEBI:140522"/>
        <dbReference type="ChEBI" id="CHEBI:140523"/>
        <dbReference type="EC" id="3.1.1.11"/>
    </reaction>
</comment>
<comment type="similarity">
    <text evidence="4">In the N-terminal section; belongs to the PMEI family.</text>
</comment>
<accession>A0A5C7GWX4</accession>
<evidence type="ECO:0000256" key="3">
    <source>
        <dbReference type="ARBA" id="ARBA00005184"/>
    </source>
</evidence>
<dbReference type="FunFam" id="2.160.20.10:FF:000001">
    <property type="entry name" value="Pectinesterase"/>
    <property type="match status" value="1"/>
</dbReference>
<protein>
    <recommendedName>
        <fullName evidence="6 17">Pectinesterase</fullName>
        <ecNumber evidence="6 17">3.1.1.11</ecNumber>
    </recommendedName>
</protein>
<dbReference type="InterPro" id="IPR035513">
    <property type="entry name" value="Invertase/methylesterase_inhib"/>
</dbReference>
<dbReference type="Pfam" id="PF01095">
    <property type="entry name" value="Pectinesterase"/>
    <property type="match status" value="1"/>
</dbReference>
<keyword evidence="7" id="KW-0964">Secreted</keyword>
<evidence type="ECO:0000256" key="11">
    <source>
        <dbReference type="ARBA" id="ARBA00023157"/>
    </source>
</evidence>
<evidence type="ECO:0000256" key="12">
    <source>
        <dbReference type="ARBA" id="ARBA00023180"/>
    </source>
</evidence>
<dbReference type="SMART" id="SM00856">
    <property type="entry name" value="PMEI"/>
    <property type="match status" value="1"/>
</dbReference>
<dbReference type="SUPFAM" id="SSF51126">
    <property type="entry name" value="Pectin lyase-like"/>
    <property type="match status" value="1"/>
</dbReference>
<dbReference type="GO" id="GO:0030599">
    <property type="term" value="F:pectinesterase activity"/>
    <property type="evidence" value="ECO:0007669"/>
    <property type="project" value="UniProtKB-UniRule"/>
</dbReference>
<evidence type="ECO:0000256" key="17">
    <source>
        <dbReference type="RuleBase" id="RU000589"/>
    </source>
</evidence>
<dbReference type="InterPro" id="IPR006501">
    <property type="entry name" value="Pectinesterase_inhib_dom"/>
</dbReference>
<comment type="subcellular location">
    <subcellularLocation>
        <location evidence="1">Cell envelope</location>
    </subcellularLocation>
    <subcellularLocation>
        <location evidence="2">Secreted</location>
    </subcellularLocation>
</comment>
<keyword evidence="8 17" id="KW-0732">Signal</keyword>
<dbReference type="InterPro" id="IPR033131">
    <property type="entry name" value="Pectinesterase_Asp_AS"/>
</dbReference>
<keyword evidence="12" id="KW-0325">Glycoprotein</keyword>
<keyword evidence="13" id="KW-0961">Cell wall biogenesis/degradation</keyword>
<dbReference type="InterPro" id="IPR000070">
    <property type="entry name" value="Pectinesterase_cat"/>
</dbReference>
<feature type="active site" evidence="16">
    <location>
        <position position="412"/>
    </location>
</feature>
<dbReference type="CDD" id="cd15798">
    <property type="entry name" value="PMEI-like_3"/>
    <property type="match status" value="1"/>
</dbReference>
<evidence type="ECO:0000259" key="18">
    <source>
        <dbReference type="SMART" id="SM00856"/>
    </source>
</evidence>
<feature type="domain" description="Pectinesterase inhibitor" evidence="18">
    <location>
        <begin position="32"/>
        <end position="194"/>
    </location>
</feature>
<keyword evidence="11" id="KW-1015">Disulfide bond</keyword>
<feature type="signal peptide" evidence="17">
    <location>
        <begin position="1"/>
        <end position="26"/>
    </location>
</feature>
<proteinExistence type="inferred from homology"/>
<dbReference type="Gene3D" id="1.20.140.40">
    <property type="entry name" value="Invertase/pectin methylesterase inhibitor family protein"/>
    <property type="match status" value="1"/>
</dbReference>
<evidence type="ECO:0000256" key="8">
    <source>
        <dbReference type="ARBA" id="ARBA00022729"/>
    </source>
</evidence>
<dbReference type="PROSITE" id="PS00503">
    <property type="entry name" value="PECTINESTERASE_2"/>
    <property type="match status" value="1"/>
</dbReference>
<evidence type="ECO:0000256" key="2">
    <source>
        <dbReference type="ARBA" id="ARBA00004613"/>
    </source>
</evidence>
<dbReference type="Pfam" id="PF04043">
    <property type="entry name" value="PMEI"/>
    <property type="match status" value="1"/>
</dbReference>
<comment type="caution">
    <text evidence="19">The sequence shown here is derived from an EMBL/GenBank/DDBJ whole genome shotgun (WGS) entry which is preliminary data.</text>
</comment>
<evidence type="ECO:0000256" key="14">
    <source>
        <dbReference type="ARBA" id="ARBA00047928"/>
    </source>
</evidence>
<dbReference type="UniPathway" id="UPA00545">
    <property type="reaction ID" value="UER00823"/>
</dbReference>
<dbReference type="GO" id="GO:0004857">
    <property type="term" value="F:enzyme inhibitor activity"/>
    <property type="evidence" value="ECO:0007669"/>
    <property type="project" value="InterPro"/>
</dbReference>
<evidence type="ECO:0000256" key="5">
    <source>
        <dbReference type="ARBA" id="ARBA00007786"/>
    </source>
</evidence>
<reference evidence="20" key="1">
    <citation type="journal article" date="2019" name="Gigascience">
        <title>De novo genome assembly of the endangered Acer yangbiense, a plant species with extremely small populations endemic to Yunnan Province, China.</title>
        <authorList>
            <person name="Yang J."/>
            <person name="Wariss H.M."/>
            <person name="Tao L."/>
            <person name="Zhang R."/>
            <person name="Yun Q."/>
            <person name="Hollingsworth P."/>
            <person name="Dao Z."/>
            <person name="Luo G."/>
            <person name="Guo H."/>
            <person name="Ma Y."/>
            <person name="Sun W."/>
        </authorList>
    </citation>
    <scope>NUCLEOTIDE SEQUENCE [LARGE SCALE GENOMIC DNA]</scope>
    <source>
        <strain evidence="20">cv. Malutang</strain>
    </source>
</reference>
<dbReference type="AlphaFoldDB" id="A0A5C7GWX4"/>
<dbReference type="GO" id="GO:0045490">
    <property type="term" value="P:pectin catabolic process"/>
    <property type="evidence" value="ECO:0007669"/>
    <property type="project" value="UniProtKB-UniRule"/>
</dbReference>
<evidence type="ECO:0000256" key="16">
    <source>
        <dbReference type="PROSITE-ProRule" id="PRU10040"/>
    </source>
</evidence>
<dbReference type="EMBL" id="VAHF01000012">
    <property type="protein sequence ID" value="TXG49254.1"/>
    <property type="molecule type" value="Genomic_DNA"/>
</dbReference>
<dbReference type="InterPro" id="IPR011050">
    <property type="entry name" value="Pectin_lyase_fold/virulence"/>
</dbReference>
<evidence type="ECO:0000256" key="1">
    <source>
        <dbReference type="ARBA" id="ARBA00004196"/>
    </source>
</evidence>
<dbReference type="EC" id="3.1.1.11" evidence="6 17"/>
<evidence type="ECO:0000256" key="13">
    <source>
        <dbReference type="ARBA" id="ARBA00023316"/>
    </source>
</evidence>
<dbReference type="OrthoDB" id="2019149at2759"/>
<sequence>MKPMISSSLVFVSLLFLFFLLLLAQADQPTTPPSQPPSVACKSTPYPKLCRSILSAFKFSPSDPYNYGKFSVKQCLKQAERLSKTIKHYLTHRKERSILSHMEVGALDDCRQLMELNVDYLESISEELKKSSATAVESMMRDELVERVRSFLSGVVTNQQTCFDGLVESKSSIVGAIGEPLSNVTRLYSVSLALVTNVLDRNLKKNKRKIGYKKPNRVREPLETLIKALRKTSCKDCHKKGERTLEELESGGGGILVNQTVTVSPNGTDDFTTIADAFAFAPNNSKPEDGYFVIYAREAVYQEYLLVTKHQKNIMLIGDGINRTIITGNHNVIDGWTTFNSSTFAVSGERFVAIDVTFRNTAGPAKHQAVALRNNADLSTFYRCSFEGYQDTLYVHSLRQFYRECDIYGTVDFIFGNAAAVFQNCNLYARKPLPNQKNAFTAQGRSDPNQNTGLSIHNCTIDAAPDLANDMLSNSSTTLNFLGRPWKEYSRTVFMQSYIGELINQVGWLEWNGTVGLETLFYGEFENYGPGANTSMRVKWPGYSLMNSSQALNFTAYNFTMADTWLPDTDIPFCRGLIYTN</sequence>
<evidence type="ECO:0000313" key="20">
    <source>
        <dbReference type="Proteomes" id="UP000323000"/>
    </source>
</evidence>
<dbReference type="Gene3D" id="2.160.20.10">
    <property type="entry name" value="Single-stranded right-handed beta-helix, Pectin lyase-like"/>
    <property type="match status" value="1"/>
</dbReference>
<dbReference type="FunFam" id="1.20.140.40:FF:000004">
    <property type="entry name" value="Pectinesterase"/>
    <property type="match status" value="1"/>
</dbReference>
<dbReference type="GO" id="GO:0042545">
    <property type="term" value="P:cell wall modification"/>
    <property type="evidence" value="ECO:0007669"/>
    <property type="project" value="UniProtKB-UniRule"/>
</dbReference>
<comment type="similarity">
    <text evidence="5">In the C-terminal section; belongs to the pectinesterase family.</text>
</comment>
<evidence type="ECO:0000313" key="19">
    <source>
        <dbReference type="EMBL" id="TXG49254.1"/>
    </source>
</evidence>
<name>A0A5C7GWX4_9ROSI</name>
<comment type="pathway">
    <text evidence="3 17">Glycan metabolism; pectin degradation; 2-dehydro-3-deoxy-D-gluconate from pectin: step 1/5.</text>
</comment>
<keyword evidence="9 17" id="KW-0378">Hydrolase</keyword>
<organism evidence="19 20">
    <name type="scientific">Acer yangbiense</name>
    <dbReference type="NCBI Taxonomy" id="1000413"/>
    <lineage>
        <taxon>Eukaryota</taxon>
        <taxon>Viridiplantae</taxon>
        <taxon>Streptophyta</taxon>
        <taxon>Embryophyta</taxon>
        <taxon>Tracheophyta</taxon>
        <taxon>Spermatophyta</taxon>
        <taxon>Magnoliopsida</taxon>
        <taxon>eudicotyledons</taxon>
        <taxon>Gunneridae</taxon>
        <taxon>Pentapetalae</taxon>
        <taxon>rosids</taxon>
        <taxon>malvids</taxon>
        <taxon>Sapindales</taxon>
        <taxon>Sapindaceae</taxon>
        <taxon>Hippocastanoideae</taxon>
        <taxon>Acereae</taxon>
        <taxon>Acer</taxon>
    </lineage>
</organism>
<feature type="chain" id="PRO_5023027551" description="Pectinesterase" evidence="17">
    <location>
        <begin position="27"/>
        <end position="581"/>
    </location>
</feature>
<evidence type="ECO:0000256" key="4">
    <source>
        <dbReference type="ARBA" id="ARBA00006027"/>
    </source>
</evidence>
<evidence type="ECO:0000256" key="10">
    <source>
        <dbReference type="ARBA" id="ARBA00023085"/>
    </source>
</evidence>
<keyword evidence="10 17" id="KW-0063">Aspartyl esterase</keyword>
<dbReference type="SUPFAM" id="SSF101148">
    <property type="entry name" value="Plant invertase/pectin methylesterase inhibitor"/>
    <property type="match status" value="1"/>
</dbReference>
<dbReference type="NCBIfam" id="TIGR01614">
    <property type="entry name" value="PME_inhib"/>
    <property type="match status" value="1"/>
</dbReference>
<evidence type="ECO:0000256" key="9">
    <source>
        <dbReference type="ARBA" id="ARBA00022801"/>
    </source>
</evidence>
<keyword evidence="20" id="KW-1185">Reference proteome</keyword>
<evidence type="ECO:0000256" key="15">
    <source>
        <dbReference type="ARBA" id="ARBA00057335"/>
    </source>
</evidence>
<comment type="function">
    <text evidence="15">Acts in the modification of cell walls via demethylesterification of cell wall pectin.</text>
</comment>
<dbReference type="GO" id="GO:0005576">
    <property type="term" value="C:extracellular region"/>
    <property type="evidence" value="ECO:0007669"/>
    <property type="project" value="UniProtKB-SubCell"/>
</dbReference>
<evidence type="ECO:0000256" key="7">
    <source>
        <dbReference type="ARBA" id="ARBA00022525"/>
    </source>
</evidence>
<dbReference type="Proteomes" id="UP000323000">
    <property type="component" value="Chromosome 12"/>
</dbReference>
<dbReference type="InterPro" id="IPR012334">
    <property type="entry name" value="Pectin_lyas_fold"/>
</dbReference>
<dbReference type="PANTHER" id="PTHR31707">
    <property type="entry name" value="PECTINESTERASE"/>
    <property type="match status" value="1"/>
</dbReference>
<evidence type="ECO:0000256" key="6">
    <source>
        <dbReference type="ARBA" id="ARBA00013229"/>
    </source>
</evidence>